<keyword evidence="1" id="KW-0472">Membrane</keyword>
<comment type="caution">
    <text evidence="2">The sequence shown here is derived from an EMBL/GenBank/DDBJ whole genome shotgun (WGS) entry which is preliminary data.</text>
</comment>
<dbReference type="EMBL" id="NEDP02000704">
    <property type="protein sequence ID" value="OWF55288.1"/>
    <property type="molecule type" value="Genomic_DNA"/>
</dbReference>
<gene>
    <name evidence="2" type="ORF">KP79_PYT16342</name>
</gene>
<keyword evidence="3" id="KW-1185">Reference proteome</keyword>
<protein>
    <submittedName>
        <fullName evidence="2">Uncharacterized protein</fullName>
    </submittedName>
</protein>
<evidence type="ECO:0000313" key="3">
    <source>
        <dbReference type="Proteomes" id="UP000242188"/>
    </source>
</evidence>
<evidence type="ECO:0000313" key="2">
    <source>
        <dbReference type="EMBL" id="OWF55288.1"/>
    </source>
</evidence>
<feature type="transmembrane region" description="Helical" evidence="1">
    <location>
        <begin position="110"/>
        <end position="130"/>
    </location>
</feature>
<sequence>MVCITSLIQAPIQSFLRPAMWLPGCNRLHSHTETWRSDSVGADSLLEDIVNSVPDLMESDITGATYVVNKVDEERGFVRIFAFTWANWLDVMEFTMRGNKIQARSFSSGFLPLSVPFAVIFNCVLFWMPFYDIKYNRARLDALREVMSADVISQDK</sequence>
<keyword evidence="1" id="KW-1133">Transmembrane helix</keyword>
<keyword evidence="1" id="KW-0812">Transmembrane</keyword>
<organism evidence="2 3">
    <name type="scientific">Mizuhopecten yessoensis</name>
    <name type="common">Japanese scallop</name>
    <name type="synonym">Patinopecten yessoensis</name>
    <dbReference type="NCBI Taxonomy" id="6573"/>
    <lineage>
        <taxon>Eukaryota</taxon>
        <taxon>Metazoa</taxon>
        <taxon>Spiralia</taxon>
        <taxon>Lophotrochozoa</taxon>
        <taxon>Mollusca</taxon>
        <taxon>Bivalvia</taxon>
        <taxon>Autobranchia</taxon>
        <taxon>Pteriomorphia</taxon>
        <taxon>Pectinida</taxon>
        <taxon>Pectinoidea</taxon>
        <taxon>Pectinidae</taxon>
        <taxon>Mizuhopecten</taxon>
    </lineage>
</organism>
<accession>A0A210R2M1</accession>
<dbReference type="AlphaFoldDB" id="A0A210R2M1"/>
<proteinExistence type="predicted"/>
<name>A0A210R2M1_MIZYE</name>
<evidence type="ECO:0000256" key="1">
    <source>
        <dbReference type="SAM" id="Phobius"/>
    </source>
</evidence>
<dbReference type="OrthoDB" id="9993283at2759"/>
<dbReference type="Proteomes" id="UP000242188">
    <property type="component" value="Unassembled WGS sequence"/>
</dbReference>
<reference evidence="2 3" key="1">
    <citation type="journal article" date="2017" name="Nat. Ecol. Evol.">
        <title>Scallop genome provides insights into evolution of bilaterian karyotype and development.</title>
        <authorList>
            <person name="Wang S."/>
            <person name="Zhang J."/>
            <person name="Jiao W."/>
            <person name="Li J."/>
            <person name="Xun X."/>
            <person name="Sun Y."/>
            <person name="Guo X."/>
            <person name="Huan P."/>
            <person name="Dong B."/>
            <person name="Zhang L."/>
            <person name="Hu X."/>
            <person name="Sun X."/>
            <person name="Wang J."/>
            <person name="Zhao C."/>
            <person name="Wang Y."/>
            <person name="Wang D."/>
            <person name="Huang X."/>
            <person name="Wang R."/>
            <person name="Lv J."/>
            <person name="Li Y."/>
            <person name="Zhang Z."/>
            <person name="Liu B."/>
            <person name="Lu W."/>
            <person name="Hui Y."/>
            <person name="Liang J."/>
            <person name="Zhou Z."/>
            <person name="Hou R."/>
            <person name="Li X."/>
            <person name="Liu Y."/>
            <person name="Li H."/>
            <person name="Ning X."/>
            <person name="Lin Y."/>
            <person name="Zhao L."/>
            <person name="Xing Q."/>
            <person name="Dou J."/>
            <person name="Li Y."/>
            <person name="Mao J."/>
            <person name="Guo H."/>
            <person name="Dou H."/>
            <person name="Li T."/>
            <person name="Mu C."/>
            <person name="Jiang W."/>
            <person name="Fu Q."/>
            <person name="Fu X."/>
            <person name="Miao Y."/>
            <person name="Liu J."/>
            <person name="Yu Q."/>
            <person name="Li R."/>
            <person name="Liao H."/>
            <person name="Li X."/>
            <person name="Kong Y."/>
            <person name="Jiang Z."/>
            <person name="Chourrout D."/>
            <person name="Li R."/>
            <person name="Bao Z."/>
        </authorList>
    </citation>
    <scope>NUCLEOTIDE SEQUENCE [LARGE SCALE GENOMIC DNA]</scope>
    <source>
        <strain evidence="2 3">PY_sf001</strain>
    </source>
</reference>